<organism evidence="1 2">
    <name type="scientific">Trametes pubescens</name>
    <name type="common">White-rot fungus</name>
    <dbReference type="NCBI Taxonomy" id="154538"/>
    <lineage>
        <taxon>Eukaryota</taxon>
        <taxon>Fungi</taxon>
        <taxon>Dikarya</taxon>
        <taxon>Basidiomycota</taxon>
        <taxon>Agaricomycotina</taxon>
        <taxon>Agaricomycetes</taxon>
        <taxon>Polyporales</taxon>
        <taxon>Polyporaceae</taxon>
        <taxon>Trametes</taxon>
    </lineage>
</organism>
<sequence>MVNPEGQVEPSVIPPLDPALLHLSDEEHAFLRAAITEDEEVLNARIYDVQKR</sequence>
<keyword evidence="2" id="KW-1185">Reference proteome</keyword>
<dbReference type="EMBL" id="MNAD01001067">
    <property type="protein sequence ID" value="OJT08245.1"/>
    <property type="molecule type" value="Genomic_DNA"/>
</dbReference>
<reference evidence="1 2" key="1">
    <citation type="submission" date="2016-10" db="EMBL/GenBank/DDBJ databases">
        <title>Genome sequence of the basidiomycete white-rot fungus Trametes pubescens.</title>
        <authorList>
            <person name="Makela M.R."/>
            <person name="Granchi Z."/>
            <person name="Peng M."/>
            <person name="De Vries R.P."/>
            <person name="Grigoriev I."/>
            <person name="Riley R."/>
            <person name="Hilden K."/>
        </authorList>
    </citation>
    <scope>NUCLEOTIDE SEQUENCE [LARGE SCALE GENOMIC DNA]</scope>
    <source>
        <strain evidence="1 2">FBCC735</strain>
    </source>
</reference>
<dbReference type="AlphaFoldDB" id="A0A1M2VKX2"/>
<evidence type="ECO:0000313" key="2">
    <source>
        <dbReference type="Proteomes" id="UP000184267"/>
    </source>
</evidence>
<comment type="caution">
    <text evidence="1">The sequence shown here is derived from an EMBL/GenBank/DDBJ whole genome shotgun (WGS) entry which is preliminary data.</text>
</comment>
<protein>
    <submittedName>
        <fullName evidence="1">Uncharacterized protein</fullName>
    </submittedName>
</protein>
<dbReference type="Proteomes" id="UP000184267">
    <property type="component" value="Unassembled WGS sequence"/>
</dbReference>
<accession>A0A1M2VKX2</accession>
<name>A0A1M2VKX2_TRAPU</name>
<proteinExistence type="predicted"/>
<evidence type="ECO:0000313" key="1">
    <source>
        <dbReference type="EMBL" id="OJT08245.1"/>
    </source>
</evidence>
<gene>
    <name evidence="1" type="ORF">TRAPUB_855</name>
</gene>